<evidence type="ECO:0000313" key="3">
    <source>
        <dbReference type="Proteomes" id="UP000186817"/>
    </source>
</evidence>
<accession>A0A1Q9DBS7</accession>
<dbReference type="Proteomes" id="UP000186817">
    <property type="component" value="Unassembled WGS sequence"/>
</dbReference>
<comment type="caution">
    <text evidence="2">The sequence shown here is derived from an EMBL/GenBank/DDBJ whole genome shotgun (WGS) entry which is preliminary data.</text>
</comment>
<keyword evidence="3" id="KW-1185">Reference proteome</keyword>
<proteinExistence type="predicted"/>
<protein>
    <submittedName>
        <fullName evidence="2">Uncharacterized protein</fullName>
    </submittedName>
</protein>
<evidence type="ECO:0000256" key="1">
    <source>
        <dbReference type="SAM" id="MobiDB-lite"/>
    </source>
</evidence>
<organism evidence="2 3">
    <name type="scientific">Symbiodinium microadriaticum</name>
    <name type="common">Dinoflagellate</name>
    <name type="synonym">Zooxanthella microadriatica</name>
    <dbReference type="NCBI Taxonomy" id="2951"/>
    <lineage>
        <taxon>Eukaryota</taxon>
        <taxon>Sar</taxon>
        <taxon>Alveolata</taxon>
        <taxon>Dinophyceae</taxon>
        <taxon>Suessiales</taxon>
        <taxon>Symbiodiniaceae</taxon>
        <taxon>Symbiodinium</taxon>
    </lineage>
</organism>
<name>A0A1Q9DBS7_SYMMI</name>
<feature type="region of interest" description="Disordered" evidence="1">
    <location>
        <begin position="79"/>
        <end position="100"/>
    </location>
</feature>
<gene>
    <name evidence="2" type="ORF">AK812_SmicGene25491</name>
</gene>
<dbReference type="EMBL" id="LSRX01000611">
    <property type="protein sequence ID" value="OLP92666.1"/>
    <property type="molecule type" value="Genomic_DNA"/>
</dbReference>
<feature type="compositionally biased region" description="Basic and acidic residues" evidence="1">
    <location>
        <begin position="90"/>
        <end position="100"/>
    </location>
</feature>
<dbReference type="OrthoDB" id="434278at2759"/>
<sequence>MGDVSGDKELAFLQVLRLIAVAKMDLLKAAFYPPPRTDVEGSRSPAAVPGQVPEPPGARTVLVVAYGAEKSWLRLNQKSRSKRTNLSPEHVGKIKRPTDDQQQRYQQHLAYLKGMDGTGNAYRMAVEGESGAIEAELASMLQGLKEDLREKVPLLPEVRSAVPGRGDGTNSDDFSRLAKRDLRRSLQDNIDEITAKFSPFGAEDKHAFGQRRNLCVPFEDSAECPIPSRYGHALLCASSTSDVVPHPVRALPARLPQPAATNSTVRRLRSPPTSMAFAKPLA</sequence>
<dbReference type="AlphaFoldDB" id="A0A1Q9DBS7"/>
<feature type="region of interest" description="Disordered" evidence="1">
    <location>
        <begin position="254"/>
        <end position="282"/>
    </location>
</feature>
<evidence type="ECO:0000313" key="2">
    <source>
        <dbReference type="EMBL" id="OLP92666.1"/>
    </source>
</evidence>
<reference evidence="2 3" key="1">
    <citation type="submission" date="2016-02" db="EMBL/GenBank/DDBJ databases">
        <title>Genome analysis of coral dinoflagellate symbionts highlights evolutionary adaptations to a symbiotic lifestyle.</title>
        <authorList>
            <person name="Aranda M."/>
            <person name="Li Y."/>
            <person name="Liew Y.J."/>
            <person name="Baumgarten S."/>
            <person name="Simakov O."/>
            <person name="Wilson M."/>
            <person name="Piel J."/>
            <person name="Ashoor H."/>
            <person name="Bougouffa S."/>
            <person name="Bajic V.B."/>
            <person name="Ryu T."/>
            <person name="Ravasi T."/>
            <person name="Bayer T."/>
            <person name="Micklem G."/>
            <person name="Kim H."/>
            <person name="Bhak J."/>
            <person name="Lajeunesse T.C."/>
            <person name="Voolstra C.R."/>
        </authorList>
    </citation>
    <scope>NUCLEOTIDE SEQUENCE [LARGE SCALE GENOMIC DNA]</scope>
    <source>
        <strain evidence="2 3">CCMP2467</strain>
    </source>
</reference>